<keyword evidence="6 9" id="KW-0472">Membrane</keyword>
<dbReference type="EMBL" id="JBHTAG010000003">
    <property type="protein sequence ID" value="MFC7098143.1"/>
    <property type="molecule type" value="Genomic_DNA"/>
</dbReference>
<evidence type="ECO:0000259" key="10">
    <source>
        <dbReference type="Pfam" id="PF00127"/>
    </source>
</evidence>
<gene>
    <name evidence="11" type="ORF">ACFQKD_12605</name>
</gene>
<dbReference type="PANTHER" id="PTHR34192">
    <property type="entry name" value="PLASTOCYANIN MAJOR ISOFORM, CHLOROPLASTIC-RELATED"/>
    <property type="match status" value="1"/>
</dbReference>
<evidence type="ECO:0000256" key="7">
    <source>
        <dbReference type="PIRSR" id="PIRSR602387-1"/>
    </source>
</evidence>
<evidence type="ECO:0000256" key="3">
    <source>
        <dbReference type="ARBA" id="ARBA00022723"/>
    </source>
</evidence>
<dbReference type="GO" id="GO:0046872">
    <property type="term" value="F:metal ion binding"/>
    <property type="evidence" value="ECO:0007669"/>
    <property type="project" value="UniProtKB-KW"/>
</dbReference>
<evidence type="ECO:0000313" key="12">
    <source>
        <dbReference type="Proteomes" id="UP001596388"/>
    </source>
</evidence>
<dbReference type="PANTHER" id="PTHR34192:SF10">
    <property type="entry name" value="PLASTOCYANIN MAJOR ISOFORM, CHLOROPLASTIC-RELATED"/>
    <property type="match status" value="1"/>
</dbReference>
<evidence type="ECO:0000256" key="9">
    <source>
        <dbReference type="SAM" id="Phobius"/>
    </source>
</evidence>
<keyword evidence="9" id="KW-0812">Transmembrane</keyword>
<keyword evidence="4" id="KW-0249">Electron transport</keyword>
<evidence type="ECO:0000256" key="8">
    <source>
        <dbReference type="SAM" id="MobiDB-lite"/>
    </source>
</evidence>
<dbReference type="GO" id="GO:0016020">
    <property type="term" value="C:membrane"/>
    <property type="evidence" value="ECO:0007669"/>
    <property type="project" value="UniProtKB-SubCell"/>
</dbReference>
<feature type="binding site" evidence="7">
    <location>
        <position position="139"/>
    </location>
    <ligand>
        <name>Cu cation</name>
        <dbReference type="ChEBI" id="CHEBI:23378"/>
    </ligand>
</feature>
<sequence length="211" mass="21532">MKRRDFMRQAGGATAALGAGATATAGTATAQEEGGGGGQKPDFGGYTDGAEGGEYLDARGESEVTVDVGGGGGLAFLPTELWIDTGTTVVFEWSSDGHNVIFDDNPGSVSGHEPLEGSGFSFEVTFESGGIYTYYCDPHRSLGMLGAIAVGEEVPTVSAGGGGGPKELHELGVAIQAHWVGAATILGIIMSVIFTFYLVKYGESAHTGTGR</sequence>
<keyword evidence="9" id="KW-1133">Transmembrane helix</keyword>
<dbReference type="PROSITE" id="PS00196">
    <property type="entry name" value="COPPER_BLUE"/>
    <property type="match status" value="1"/>
</dbReference>
<dbReference type="PROSITE" id="PS51318">
    <property type="entry name" value="TAT"/>
    <property type="match status" value="1"/>
</dbReference>
<feature type="domain" description="Blue (type 1) copper" evidence="10">
    <location>
        <begin position="64"/>
        <end position="150"/>
    </location>
</feature>
<feature type="transmembrane region" description="Helical" evidence="9">
    <location>
        <begin position="179"/>
        <end position="199"/>
    </location>
</feature>
<dbReference type="RefSeq" id="WP_276237360.1">
    <property type="nucleotide sequence ID" value="NZ_CP119989.1"/>
</dbReference>
<dbReference type="Proteomes" id="UP001596388">
    <property type="component" value="Unassembled WGS sequence"/>
</dbReference>
<evidence type="ECO:0000256" key="4">
    <source>
        <dbReference type="ARBA" id="ARBA00022982"/>
    </source>
</evidence>
<evidence type="ECO:0000256" key="1">
    <source>
        <dbReference type="ARBA" id="ARBA00004370"/>
    </source>
</evidence>
<evidence type="ECO:0000256" key="2">
    <source>
        <dbReference type="ARBA" id="ARBA00022448"/>
    </source>
</evidence>
<proteinExistence type="predicted"/>
<dbReference type="InterPro" id="IPR000923">
    <property type="entry name" value="BlueCu_1"/>
</dbReference>
<keyword evidence="5 7" id="KW-0186">Copper</keyword>
<keyword evidence="2" id="KW-0813">Transport</keyword>
<protein>
    <submittedName>
        <fullName evidence="11">Plastocyanin/azurin family copper-binding protein</fullName>
    </submittedName>
</protein>
<name>A0ABD5X1R4_9EURY</name>
<feature type="binding site" evidence="7">
    <location>
        <position position="98"/>
    </location>
    <ligand>
        <name>Cu cation</name>
        <dbReference type="ChEBI" id="CHEBI:23378"/>
    </ligand>
</feature>
<dbReference type="GeneID" id="79270934"/>
<dbReference type="Gene3D" id="2.60.40.420">
    <property type="entry name" value="Cupredoxins - blue copper proteins"/>
    <property type="match status" value="1"/>
</dbReference>
<evidence type="ECO:0000313" key="11">
    <source>
        <dbReference type="EMBL" id="MFC7098143.1"/>
    </source>
</evidence>
<keyword evidence="12" id="KW-1185">Reference proteome</keyword>
<reference evidence="11 12" key="1">
    <citation type="journal article" date="2019" name="Int. J. Syst. Evol. Microbiol.">
        <title>The Global Catalogue of Microorganisms (GCM) 10K type strain sequencing project: providing services to taxonomists for standard genome sequencing and annotation.</title>
        <authorList>
            <consortium name="The Broad Institute Genomics Platform"/>
            <consortium name="The Broad Institute Genome Sequencing Center for Infectious Disease"/>
            <person name="Wu L."/>
            <person name="Ma J."/>
        </authorList>
    </citation>
    <scope>NUCLEOTIDE SEQUENCE [LARGE SCALE GENOMIC DNA]</scope>
    <source>
        <strain evidence="11 12">DT55</strain>
    </source>
</reference>
<feature type="binding site" evidence="7">
    <location>
        <position position="136"/>
    </location>
    <ligand>
        <name>Cu cation</name>
        <dbReference type="ChEBI" id="CHEBI:23378"/>
    </ligand>
</feature>
<evidence type="ECO:0000256" key="6">
    <source>
        <dbReference type="ARBA" id="ARBA00023136"/>
    </source>
</evidence>
<dbReference type="Pfam" id="PF00127">
    <property type="entry name" value="Copper-bind"/>
    <property type="match status" value="1"/>
</dbReference>
<comment type="caution">
    <text evidence="11">The sequence shown here is derived from an EMBL/GenBank/DDBJ whole genome shotgun (WGS) entry which is preliminary data.</text>
</comment>
<feature type="binding site" evidence="7">
    <location>
        <position position="144"/>
    </location>
    <ligand>
        <name>Cu cation</name>
        <dbReference type="ChEBI" id="CHEBI:23378"/>
    </ligand>
</feature>
<dbReference type="PRINTS" id="PR00157">
    <property type="entry name" value="PLASTOCYANIN"/>
</dbReference>
<keyword evidence="3 7" id="KW-0479">Metal-binding</keyword>
<dbReference type="SUPFAM" id="SSF49503">
    <property type="entry name" value="Cupredoxins"/>
    <property type="match status" value="1"/>
</dbReference>
<evidence type="ECO:0000256" key="5">
    <source>
        <dbReference type="ARBA" id="ARBA00023008"/>
    </source>
</evidence>
<dbReference type="InterPro" id="IPR002387">
    <property type="entry name" value="Plastocyanin"/>
</dbReference>
<dbReference type="InterPro" id="IPR006311">
    <property type="entry name" value="TAT_signal"/>
</dbReference>
<organism evidence="11 12">
    <name type="scientific">Halobaculum marinum</name>
    <dbReference type="NCBI Taxonomy" id="3031996"/>
    <lineage>
        <taxon>Archaea</taxon>
        <taxon>Methanobacteriati</taxon>
        <taxon>Methanobacteriota</taxon>
        <taxon>Stenosarchaea group</taxon>
        <taxon>Halobacteria</taxon>
        <taxon>Halobacteriales</taxon>
        <taxon>Haloferacaceae</taxon>
        <taxon>Halobaculum</taxon>
    </lineage>
</organism>
<dbReference type="InterPro" id="IPR028871">
    <property type="entry name" value="BlueCu_1_BS"/>
</dbReference>
<accession>A0ABD5X1R4</accession>
<comment type="subcellular location">
    <subcellularLocation>
        <location evidence="1">Membrane</location>
    </subcellularLocation>
</comment>
<dbReference type="InterPro" id="IPR008972">
    <property type="entry name" value="Cupredoxin"/>
</dbReference>
<feature type="region of interest" description="Disordered" evidence="8">
    <location>
        <begin position="18"/>
        <end position="50"/>
    </location>
</feature>
<dbReference type="AlphaFoldDB" id="A0ABD5X1R4"/>
<comment type="cofactor">
    <cofactor evidence="7">
        <name>Cu(2+)</name>
        <dbReference type="ChEBI" id="CHEBI:29036"/>
    </cofactor>
    <text evidence="7">The crystal structure with reduced Cu(1+) has also been determined.</text>
</comment>
<feature type="compositionally biased region" description="Low complexity" evidence="8">
    <location>
        <begin position="18"/>
        <end position="32"/>
    </location>
</feature>